<accession>A0AAN7VEI2</accession>
<evidence type="ECO:0000313" key="5">
    <source>
        <dbReference type="Proteomes" id="UP001329430"/>
    </source>
</evidence>
<keyword evidence="2" id="KW-0472">Membrane</keyword>
<comment type="caution">
    <text evidence="4">The sequence shown here is derived from an EMBL/GenBank/DDBJ whole genome shotgun (WGS) entry which is preliminary data.</text>
</comment>
<evidence type="ECO:0000313" key="4">
    <source>
        <dbReference type="EMBL" id="KAK5645328.1"/>
    </source>
</evidence>
<dbReference type="AlphaFoldDB" id="A0AAN7VEI2"/>
<keyword evidence="2" id="KW-0812">Transmembrane</keyword>
<dbReference type="Proteomes" id="UP001329430">
    <property type="component" value="Chromosome 4"/>
</dbReference>
<gene>
    <name evidence="4" type="ORF">RI129_006628</name>
</gene>
<evidence type="ECO:0000256" key="3">
    <source>
        <dbReference type="SAM" id="SignalP"/>
    </source>
</evidence>
<reference evidence="4 5" key="1">
    <citation type="journal article" date="2024" name="Insects">
        <title>An Improved Chromosome-Level Genome Assembly of the Firefly Pyrocoelia pectoralis.</title>
        <authorList>
            <person name="Fu X."/>
            <person name="Meyer-Rochow V.B."/>
            <person name="Ballantyne L."/>
            <person name="Zhu X."/>
        </authorList>
    </citation>
    <scope>NUCLEOTIDE SEQUENCE [LARGE SCALE GENOMIC DNA]</scope>
    <source>
        <strain evidence="4">XCY_ONT2</strain>
    </source>
</reference>
<keyword evidence="2" id="KW-1133">Transmembrane helix</keyword>
<keyword evidence="5" id="KW-1185">Reference proteome</keyword>
<protein>
    <submittedName>
        <fullName evidence="4">Uncharacterized protein</fullName>
    </submittedName>
</protein>
<organism evidence="4 5">
    <name type="scientific">Pyrocoelia pectoralis</name>
    <dbReference type="NCBI Taxonomy" id="417401"/>
    <lineage>
        <taxon>Eukaryota</taxon>
        <taxon>Metazoa</taxon>
        <taxon>Ecdysozoa</taxon>
        <taxon>Arthropoda</taxon>
        <taxon>Hexapoda</taxon>
        <taxon>Insecta</taxon>
        <taxon>Pterygota</taxon>
        <taxon>Neoptera</taxon>
        <taxon>Endopterygota</taxon>
        <taxon>Coleoptera</taxon>
        <taxon>Polyphaga</taxon>
        <taxon>Elateriformia</taxon>
        <taxon>Elateroidea</taxon>
        <taxon>Lampyridae</taxon>
        <taxon>Lampyrinae</taxon>
        <taxon>Pyrocoelia</taxon>
    </lineage>
</organism>
<evidence type="ECO:0000256" key="2">
    <source>
        <dbReference type="SAM" id="Phobius"/>
    </source>
</evidence>
<feature type="signal peptide" evidence="3">
    <location>
        <begin position="1"/>
        <end position="21"/>
    </location>
</feature>
<name>A0AAN7VEI2_9COLE</name>
<dbReference type="EMBL" id="JAVRBK010000004">
    <property type="protein sequence ID" value="KAK5645328.1"/>
    <property type="molecule type" value="Genomic_DNA"/>
</dbReference>
<feature type="chain" id="PRO_5042996740" evidence="3">
    <location>
        <begin position="22"/>
        <end position="235"/>
    </location>
</feature>
<proteinExistence type="predicted"/>
<feature type="region of interest" description="Disordered" evidence="1">
    <location>
        <begin position="206"/>
        <end position="235"/>
    </location>
</feature>
<evidence type="ECO:0000256" key="1">
    <source>
        <dbReference type="SAM" id="MobiDB-lite"/>
    </source>
</evidence>
<feature type="transmembrane region" description="Helical" evidence="2">
    <location>
        <begin position="108"/>
        <end position="132"/>
    </location>
</feature>
<keyword evidence="3" id="KW-0732">Signal</keyword>
<sequence length="235" mass="26841">MFVEMWKLVLLISLWTNDVFSLEINFVDDKSQNADTKEDVIVPESVRFDPNGNLVEVKGIYYSNGVKPRIFLEYPRQDDFITNMNHIESIEENSSNENEDSHFEPWSILWYVGSFGGLIVFFLIVSCSEWCCRTRLGNRSIQRGTASPTHSELPPPAYDLFAPPSYDSLCKPTMEKREYDVYVVPVHTLDALRSLDASNADSPPCYSHHMSQEVVLPPPNIEEEHKSESSNSPQT</sequence>